<evidence type="ECO:0000256" key="4">
    <source>
        <dbReference type="ARBA" id="ARBA00022884"/>
    </source>
</evidence>
<keyword evidence="4 11" id="KW-0694">RNA-binding</keyword>
<proteinExistence type="inferred from homology"/>
<name>A0AAR2JXK7_PYGNA</name>
<organism evidence="13 14">
    <name type="scientific">Pygocentrus nattereri</name>
    <name type="common">Red-bellied piranha</name>
    <dbReference type="NCBI Taxonomy" id="42514"/>
    <lineage>
        <taxon>Eukaryota</taxon>
        <taxon>Metazoa</taxon>
        <taxon>Chordata</taxon>
        <taxon>Craniata</taxon>
        <taxon>Vertebrata</taxon>
        <taxon>Euteleostomi</taxon>
        <taxon>Actinopterygii</taxon>
        <taxon>Neopterygii</taxon>
        <taxon>Teleostei</taxon>
        <taxon>Ostariophysi</taxon>
        <taxon>Characiformes</taxon>
        <taxon>Characoidei</taxon>
        <taxon>Pygocentrus</taxon>
    </lineage>
</organism>
<keyword evidence="14" id="KW-1185">Reference proteome</keyword>
<reference evidence="13" key="3">
    <citation type="submission" date="2025-09" db="UniProtKB">
        <authorList>
            <consortium name="Ensembl"/>
        </authorList>
    </citation>
    <scope>IDENTIFICATION</scope>
</reference>
<dbReference type="Gene3D" id="3.10.290.10">
    <property type="entry name" value="RNA-binding S4 domain"/>
    <property type="match status" value="1"/>
</dbReference>
<dbReference type="Pfam" id="PF00163">
    <property type="entry name" value="Ribosomal_S4"/>
    <property type="match status" value="1"/>
</dbReference>
<evidence type="ECO:0000256" key="2">
    <source>
        <dbReference type="ARBA" id="ARBA00007465"/>
    </source>
</evidence>
<dbReference type="GeneTree" id="ENSGT00550000075090"/>
<dbReference type="InterPro" id="IPR022801">
    <property type="entry name" value="Ribosomal_uS4"/>
</dbReference>
<protein>
    <recommendedName>
        <fullName evidence="9">U3 small nucleolar ribonucleoprotein protein IMP3</fullName>
    </recommendedName>
    <alternativeName>
        <fullName evidence="10">U3 small nucleolar ribonucleoprotein protein imp3</fullName>
    </alternativeName>
</protein>
<dbReference type="GO" id="GO:0034457">
    <property type="term" value="C:Mpp10 complex"/>
    <property type="evidence" value="ECO:0007669"/>
    <property type="project" value="TreeGrafter"/>
</dbReference>
<dbReference type="GO" id="GO:0042274">
    <property type="term" value="P:ribosomal small subunit biogenesis"/>
    <property type="evidence" value="ECO:0007669"/>
    <property type="project" value="TreeGrafter"/>
</dbReference>
<dbReference type="GO" id="GO:0006364">
    <property type="term" value="P:rRNA processing"/>
    <property type="evidence" value="ECO:0007669"/>
    <property type="project" value="TreeGrafter"/>
</dbReference>
<evidence type="ECO:0000256" key="5">
    <source>
        <dbReference type="ARBA" id="ARBA00023242"/>
    </source>
</evidence>
<gene>
    <name evidence="13" type="primary">IMP3</name>
</gene>
<dbReference type="InterPro" id="IPR002942">
    <property type="entry name" value="S4_RNA-bd"/>
</dbReference>
<reference evidence="13 14" key="1">
    <citation type="submission" date="2020-10" db="EMBL/GenBank/DDBJ databases">
        <title>Pygocentrus nattereri (red-bellied piranha) genome, fPygNat1, primary haplotype.</title>
        <authorList>
            <person name="Myers G."/>
            <person name="Meyer A."/>
            <person name="Karagic N."/>
            <person name="Pippel M."/>
            <person name="Winkler S."/>
            <person name="Tracey A."/>
            <person name="Wood J."/>
            <person name="Formenti G."/>
            <person name="Howe K."/>
            <person name="Fedrigo O."/>
            <person name="Jarvis E.D."/>
        </authorList>
    </citation>
    <scope>NUCLEOTIDE SEQUENCE [LARGE SCALE GENOMIC DNA]</scope>
</reference>
<comment type="function">
    <text evidence="7">Component of the 60-80S U3 small nucleolar ribonucleoprotein (U3 snoRNP). Required for the early cleavages during pre-18S ribosomal RNA processing. Part of the small subunit (SSU) processome, first precursor of the small eukaryotic ribosomal subunit. During the assembly of the SSU processome in the nucleolus, many ribosome biogenesis factors, an RNA chaperone and ribosomal proteins associate with the nascent pre-rRNA and work in concert to generate RNA folding, modifications, rearrangements and cleavage as well as targeted degradation of pre-ribosomal RNA by the RNA exosome.</text>
</comment>
<dbReference type="FunFam" id="3.10.290.10:FF:000006">
    <property type="entry name" value="U3 small nucleolar ribonucleoprotein IMP3"/>
    <property type="match status" value="1"/>
</dbReference>
<evidence type="ECO:0000256" key="9">
    <source>
        <dbReference type="ARBA" id="ARBA00069727"/>
    </source>
</evidence>
<comment type="similarity">
    <text evidence="2">Belongs to the universal ribosomal protein uS4 family.</text>
</comment>
<comment type="subcellular location">
    <subcellularLocation>
        <location evidence="1">Nucleus</location>
        <location evidence="1">Nucleolus</location>
    </subcellularLocation>
</comment>
<dbReference type="GO" id="GO:0030515">
    <property type="term" value="F:snoRNA binding"/>
    <property type="evidence" value="ECO:0007669"/>
    <property type="project" value="TreeGrafter"/>
</dbReference>
<evidence type="ECO:0000256" key="6">
    <source>
        <dbReference type="ARBA" id="ARBA00023274"/>
    </source>
</evidence>
<keyword evidence="5" id="KW-0539">Nucleus</keyword>
<evidence type="ECO:0000313" key="14">
    <source>
        <dbReference type="Proteomes" id="UP001501920"/>
    </source>
</evidence>
<accession>A0AAR2JXK7</accession>
<sequence length="257" mass="29578">MVRKLKFHEQKLLKKVDFINWEVDNNLHEVKILRKYHIEKREDYTKYNKLSRNIRDVARKIRDLDEKDGFRAQSTSQLLEKLYSVGLIPTKQNLSLADKVTASSFCRRRLPSVMLKLRMAQNLKTAITFIEQGHIRVGPDIVTDPAFLVTRNMEDFVTWVDSSKIKQHVMNYNEEVRSAARCDDANGISGLSPSHFCPKRGVRALANPIKLPGYSVEMPMPVRSSGSLLNGCLSKQTSADDWNQTWPFYLVNTTCVF</sequence>
<feature type="domain" description="Small ribosomal subunit protein uS4 N-terminal" evidence="12">
    <location>
        <begin position="4"/>
        <end position="107"/>
    </location>
</feature>
<dbReference type="InterPro" id="IPR001912">
    <property type="entry name" value="Ribosomal_uS4_N"/>
</dbReference>
<dbReference type="PANTHER" id="PTHR11831">
    <property type="entry name" value="30S 40S RIBOSOMAL PROTEIN"/>
    <property type="match status" value="1"/>
</dbReference>
<dbReference type="CDD" id="cd00165">
    <property type="entry name" value="S4"/>
    <property type="match status" value="1"/>
</dbReference>
<evidence type="ECO:0000256" key="1">
    <source>
        <dbReference type="ARBA" id="ARBA00004604"/>
    </source>
</evidence>
<evidence type="ECO:0000256" key="7">
    <source>
        <dbReference type="ARBA" id="ARBA00045281"/>
    </source>
</evidence>
<dbReference type="Proteomes" id="UP001501920">
    <property type="component" value="Chromosome 2"/>
</dbReference>
<dbReference type="PROSITE" id="PS50889">
    <property type="entry name" value="S4"/>
    <property type="match status" value="1"/>
</dbReference>
<evidence type="ECO:0000256" key="3">
    <source>
        <dbReference type="ARBA" id="ARBA00022517"/>
    </source>
</evidence>
<evidence type="ECO:0000313" key="13">
    <source>
        <dbReference type="Ensembl" id="ENSPNAP00000054596.1"/>
    </source>
</evidence>
<dbReference type="Ensembl" id="ENSPNAT00000043899.1">
    <property type="protein sequence ID" value="ENSPNAP00000054596.1"/>
    <property type="gene ID" value="ENSPNAG00000017113.2"/>
</dbReference>
<dbReference type="SMART" id="SM01390">
    <property type="entry name" value="Ribosomal_S4"/>
    <property type="match status" value="1"/>
</dbReference>
<dbReference type="PANTHER" id="PTHR11831:SF1">
    <property type="entry name" value="U3 SMALL NUCLEOLAR RIBONUCLEOPROTEIN PROTEIN IMP3"/>
    <property type="match status" value="1"/>
</dbReference>
<evidence type="ECO:0000256" key="10">
    <source>
        <dbReference type="ARBA" id="ARBA00072223"/>
    </source>
</evidence>
<keyword evidence="3" id="KW-0690">Ribosome biogenesis</keyword>
<evidence type="ECO:0000259" key="12">
    <source>
        <dbReference type="SMART" id="SM01390"/>
    </source>
</evidence>
<dbReference type="AlphaFoldDB" id="A0AAR2JXK7"/>
<keyword evidence="6" id="KW-0687">Ribonucleoprotein</keyword>
<dbReference type="SUPFAM" id="SSF55174">
    <property type="entry name" value="Alpha-L RNA-binding motif"/>
    <property type="match status" value="1"/>
</dbReference>
<dbReference type="GO" id="GO:0032040">
    <property type="term" value="C:small-subunit processome"/>
    <property type="evidence" value="ECO:0007669"/>
    <property type="project" value="TreeGrafter"/>
</dbReference>
<evidence type="ECO:0000256" key="8">
    <source>
        <dbReference type="ARBA" id="ARBA00046634"/>
    </source>
</evidence>
<dbReference type="Pfam" id="PF01479">
    <property type="entry name" value="S4"/>
    <property type="match status" value="1"/>
</dbReference>
<evidence type="ECO:0000256" key="11">
    <source>
        <dbReference type="PROSITE-ProRule" id="PRU00182"/>
    </source>
</evidence>
<dbReference type="InterPro" id="IPR036986">
    <property type="entry name" value="S4_RNA-bd_sf"/>
</dbReference>
<comment type="subunit">
    <text evidence="8">Part of the small subunit (SSU) processome, composed of more than 70 proteins and the RNA chaperone small nucleolar RNA (snoRNA) U3. Component of a heterotrimeric complex containing IMP3, IMP4 and MPHOSPH10. Interacts with MPHOSPH10.</text>
</comment>
<reference evidence="13" key="2">
    <citation type="submission" date="2025-08" db="UniProtKB">
        <authorList>
            <consortium name="Ensembl"/>
        </authorList>
    </citation>
    <scope>IDENTIFICATION</scope>
</reference>
<dbReference type="GO" id="GO:0019843">
    <property type="term" value="F:rRNA binding"/>
    <property type="evidence" value="ECO:0007669"/>
    <property type="project" value="InterPro"/>
</dbReference>